<reference evidence="11 12" key="1">
    <citation type="submission" date="2024-01" db="EMBL/GenBank/DDBJ databases">
        <title>The strains designed SYSU M86414 and SYSU M84420 isolated from the marine sediment in San Sha City (Hainan Province, China).</title>
        <authorList>
            <person name="Guo D."/>
        </authorList>
    </citation>
    <scope>NUCLEOTIDE SEQUENCE [LARGE SCALE GENOMIC DNA]</scope>
    <source>
        <strain evidence="11 12">SYSU M84420</strain>
    </source>
</reference>
<evidence type="ECO:0000259" key="10">
    <source>
        <dbReference type="Pfam" id="PF01909"/>
    </source>
</evidence>
<evidence type="ECO:0000256" key="1">
    <source>
        <dbReference type="ARBA" id="ARBA00001946"/>
    </source>
</evidence>
<dbReference type="InterPro" id="IPR002934">
    <property type="entry name" value="Polymerase_NTP_transf_dom"/>
</dbReference>
<keyword evidence="7" id="KW-0067">ATP-binding</keyword>
<keyword evidence="2" id="KW-1277">Toxin-antitoxin system</keyword>
<evidence type="ECO:0000313" key="12">
    <source>
        <dbReference type="Proteomes" id="UP001355298"/>
    </source>
</evidence>
<evidence type="ECO:0000256" key="2">
    <source>
        <dbReference type="ARBA" id="ARBA00022649"/>
    </source>
</evidence>
<keyword evidence="5" id="KW-0479">Metal-binding</keyword>
<dbReference type="InterPro" id="IPR052038">
    <property type="entry name" value="Type-VII_TA_antitoxin"/>
</dbReference>
<dbReference type="Proteomes" id="UP001355298">
    <property type="component" value="Unassembled WGS sequence"/>
</dbReference>
<dbReference type="CDD" id="cd05403">
    <property type="entry name" value="NT_KNTase_like"/>
    <property type="match status" value="1"/>
</dbReference>
<comment type="caution">
    <text evidence="11">The sequence shown here is derived from an EMBL/GenBank/DDBJ whole genome shotgun (WGS) entry which is preliminary data.</text>
</comment>
<name>A0ABU6ILW8_9FLAO</name>
<dbReference type="PANTHER" id="PTHR33571">
    <property type="entry name" value="SSL8005 PROTEIN"/>
    <property type="match status" value="1"/>
</dbReference>
<keyword evidence="4" id="KW-0548">Nucleotidyltransferase</keyword>
<dbReference type="RefSeq" id="WP_326276828.1">
    <property type="nucleotide sequence ID" value="NZ_JAYKYV010000001.1"/>
</dbReference>
<dbReference type="Gene3D" id="3.30.460.10">
    <property type="entry name" value="Beta Polymerase, domain 2"/>
    <property type="match status" value="1"/>
</dbReference>
<organism evidence="11 12">
    <name type="scientific">Flagellimonas halotolerans</name>
    <dbReference type="NCBI Taxonomy" id="3112164"/>
    <lineage>
        <taxon>Bacteria</taxon>
        <taxon>Pseudomonadati</taxon>
        <taxon>Bacteroidota</taxon>
        <taxon>Flavobacteriia</taxon>
        <taxon>Flavobacteriales</taxon>
        <taxon>Flavobacteriaceae</taxon>
        <taxon>Flagellimonas</taxon>
    </lineage>
</organism>
<dbReference type="EMBL" id="JAYMGW010000001">
    <property type="protein sequence ID" value="MEC4264019.1"/>
    <property type="molecule type" value="Genomic_DNA"/>
</dbReference>
<dbReference type="PANTHER" id="PTHR33571:SF14">
    <property type="entry name" value="PROTEIN ADENYLYLTRANSFERASE MJ0435-RELATED"/>
    <property type="match status" value="1"/>
</dbReference>
<accession>A0ABU6ILW8</accession>
<evidence type="ECO:0000256" key="4">
    <source>
        <dbReference type="ARBA" id="ARBA00022695"/>
    </source>
</evidence>
<dbReference type="InterPro" id="IPR043519">
    <property type="entry name" value="NT_sf"/>
</dbReference>
<keyword evidence="3" id="KW-0808">Transferase</keyword>
<keyword evidence="12" id="KW-1185">Reference proteome</keyword>
<evidence type="ECO:0000256" key="7">
    <source>
        <dbReference type="ARBA" id="ARBA00022840"/>
    </source>
</evidence>
<keyword evidence="6" id="KW-0547">Nucleotide-binding</keyword>
<sequence>METTQNIVNKLSKLKVRLKERYPISSMALFGSYARNEQTDTSDIDIMVEFDGKIGIRFIDLANEIEKALGLKVDLVSKKGIKEQYLNTILSDLIYV</sequence>
<keyword evidence="8" id="KW-0460">Magnesium</keyword>
<evidence type="ECO:0000256" key="8">
    <source>
        <dbReference type="ARBA" id="ARBA00022842"/>
    </source>
</evidence>
<dbReference type="SUPFAM" id="SSF81301">
    <property type="entry name" value="Nucleotidyltransferase"/>
    <property type="match status" value="1"/>
</dbReference>
<evidence type="ECO:0000256" key="3">
    <source>
        <dbReference type="ARBA" id="ARBA00022679"/>
    </source>
</evidence>
<evidence type="ECO:0000256" key="6">
    <source>
        <dbReference type="ARBA" id="ARBA00022741"/>
    </source>
</evidence>
<dbReference type="Pfam" id="PF01909">
    <property type="entry name" value="NTP_transf_2"/>
    <property type="match status" value="1"/>
</dbReference>
<gene>
    <name evidence="11" type="ORF">VOP03_01550</name>
</gene>
<protein>
    <submittedName>
        <fullName evidence="11">Nucleotidyltransferase family protein</fullName>
    </submittedName>
</protein>
<comment type="cofactor">
    <cofactor evidence="1">
        <name>Mg(2+)</name>
        <dbReference type="ChEBI" id="CHEBI:18420"/>
    </cofactor>
</comment>
<comment type="similarity">
    <text evidence="9">Belongs to the MntA antitoxin family.</text>
</comment>
<evidence type="ECO:0000256" key="9">
    <source>
        <dbReference type="ARBA" id="ARBA00038276"/>
    </source>
</evidence>
<evidence type="ECO:0000256" key="5">
    <source>
        <dbReference type="ARBA" id="ARBA00022723"/>
    </source>
</evidence>
<evidence type="ECO:0000313" key="11">
    <source>
        <dbReference type="EMBL" id="MEC4264019.1"/>
    </source>
</evidence>
<proteinExistence type="inferred from homology"/>
<feature type="domain" description="Polymerase nucleotidyl transferase" evidence="10">
    <location>
        <begin position="11"/>
        <end position="90"/>
    </location>
</feature>